<evidence type="ECO:0000313" key="4">
    <source>
        <dbReference type="Proteomes" id="UP001158986"/>
    </source>
</evidence>
<accession>A0AAU9L4R0</accession>
<dbReference type="AlphaFoldDB" id="A0AAU9L4R0"/>
<proteinExistence type="predicted"/>
<sequence>MEFISAIEDALLRGEWTQALNDSRSLLTARIVELPEESSNLAITMTTQEEQVLSVYLQAVFELALDDEVETAMIMAKAFSPLPSHIAIHYCNFLIAMNRRLMAKQVLQDLLESLTRNRDVNSSVKQYVKAVEIMALQVMLPHEGIEAAQQFVTSDNVLNDEVKLQLLCQIQTMHLATQEANEDSLETLSVNQTDTTASSKLQTTDVTSQSMSTPYTRMQPSATKIDDDSSTYVIIGGTAVVLAVAAAGALRYREKIHDCISNVIPAISKGIADAKYALFEA</sequence>
<evidence type="ECO:0000313" key="2">
    <source>
        <dbReference type="EMBL" id="CAH0481582.1"/>
    </source>
</evidence>
<gene>
    <name evidence="3" type="ORF">PBS001_LOCUS2578</name>
    <name evidence="2" type="ORF">PBS003_LOCUS8187</name>
</gene>
<evidence type="ECO:0000256" key="1">
    <source>
        <dbReference type="SAM" id="MobiDB-lite"/>
    </source>
</evidence>
<dbReference type="EMBL" id="CAKLCB010000144">
    <property type="protein sequence ID" value="CAH0515885.1"/>
    <property type="molecule type" value="Genomic_DNA"/>
</dbReference>
<evidence type="ECO:0000313" key="5">
    <source>
        <dbReference type="Proteomes" id="UP001160483"/>
    </source>
</evidence>
<evidence type="ECO:0000313" key="3">
    <source>
        <dbReference type="EMBL" id="CAH0515885.1"/>
    </source>
</evidence>
<comment type="caution">
    <text evidence="2">The sequence shown here is derived from an EMBL/GenBank/DDBJ whole genome shotgun (WGS) entry which is preliminary data.</text>
</comment>
<reference evidence="2 4" key="1">
    <citation type="submission" date="2021-11" db="EMBL/GenBank/DDBJ databases">
        <authorList>
            <person name="Islam A."/>
            <person name="Islam S."/>
            <person name="Flora M.S."/>
            <person name="Rahman M."/>
            <person name="Ziaur R.M."/>
            <person name="Epstein J.H."/>
            <person name="Hassan M."/>
            <person name="Klassen M."/>
            <person name="Woodard K."/>
            <person name="Webb A."/>
            <person name="Webby R.J."/>
            <person name="El Zowalaty M.E."/>
        </authorList>
    </citation>
    <scope>NUCLEOTIDE SEQUENCE</scope>
    <source>
        <strain evidence="3">Pbs1</strain>
        <strain evidence="2">Pbs3</strain>
    </source>
</reference>
<dbReference type="Proteomes" id="UP001158986">
    <property type="component" value="Unassembled WGS sequence"/>
</dbReference>
<dbReference type="EMBL" id="CAKKTJ010000329">
    <property type="protein sequence ID" value="CAH0481582.1"/>
    <property type="molecule type" value="Genomic_DNA"/>
</dbReference>
<protein>
    <submittedName>
        <fullName evidence="2">Uncharacterized protein</fullName>
    </submittedName>
</protein>
<organism evidence="2 5">
    <name type="scientific">Peronospora belbahrii</name>
    <dbReference type="NCBI Taxonomy" id="622444"/>
    <lineage>
        <taxon>Eukaryota</taxon>
        <taxon>Sar</taxon>
        <taxon>Stramenopiles</taxon>
        <taxon>Oomycota</taxon>
        <taxon>Peronosporomycetes</taxon>
        <taxon>Peronosporales</taxon>
        <taxon>Peronosporaceae</taxon>
        <taxon>Peronospora</taxon>
    </lineage>
</organism>
<keyword evidence="4" id="KW-1185">Reference proteome</keyword>
<dbReference type="Proteomes" id="UP001160483">
    <property type="component" value="Unassembled WGS sequence"/>
</dbReference>
<name>A0AAU9L4R0_9STRA</name>
<feature type="region of interest" description="Disordered" evidence="1">
    <location>
        <begin position="199"/>
        <end position="219"/>
    </location>
</feature>